<feature type="chain" id="PRO_5034354668" description="Endonuclease/exonuclease/phosphatase domain-containing protein" evidence="1">
    <location>
        <begin position="16"/>
        <end position="601"/>
    </location>
</feature>
<comment type="caution">
    <text evidence="2">The sequence shown here is derived from an EMBL/GenBank/DDBJ whole genome shotgun (WGS) entry which is preliminary data.</text>
</comment>
<dbReference type="CDD" id="cd04486">
    <property type="entry name" value="YhcR_OBF_like"/>
    <property type="match status" value="1"/>
</dbReference>
<dbReference type="Proteomes" id="UP000606974">
    <property type="component" value="Unassembled WGS sequence"/>
</dbReference>
<dbReference type="AlphaFoldDB" id="A0A8H7E6C6"/>
<dbReference type="SUPFAM" id="SSF56219">
    <property type="entry name" value="DNase I-like"/>
    <property type="match status" value="1"/>
</dbReference>
<dbReference type="EMBL" id="JAACFV010000015">
    <property type="protein sequence ID" value="KAF7512109.1"/>
    <property type="molecule type" value="Genomic_DNA"/>
</dbReference>
<evidence type="ECO:0000313" key="2">
    <source>
        <dbReference type="EMBL" id="KAF7512109.1"/>
    </source>
</evidence>
<evidence type="ECO:0008006" key="4">
    <source>
        <dbReference type="Google" id="ProtNLM"/>
    </source>
</evidence>
<dbReference type="PANTHER" id="PTHR42834:SF1">
    <property type="entry name" value="ENDONUCLEASE_EXONUCLEASE_PHOSPHATASE FAMILY PROTEIN (AFU_ORTHOLOGUE AFUA_3G09210)"/>
    <property type="match status" value="1"/>
</dbReference>
<feature type="signal peptide" evidence="1">
    <location>
        <begin position="1"/>
        <end position="15"/>
    </location>
</feature>
<reference evidence="2" key="1">
    <citation type="submission" date="2020-02" db="EMBL/GenBank/DDBJ databases">
        <authorList>
            <person name="Palmer J.M."/>
        </authorList>
    </citation>
    <scope>NUCLEOTIDE SEQUENCE</scope>
    <source>
        <strain evidence="2">EPUS1.4</strain>
        <tissue evidence="2">Thallus</tissue>
    </source>
</reference>
<keyword evidence="3" id="KW-1185">Reference proteome</keyword>
<dbReference type="Gene3D" id="3.60.10.10">
    <property type="entry name" value="Endonuclease/exonuclease/phosphatase"/>
    <property type="match status" value="1"/>
</dbReference>
<gene>
    <name evidence="2" type="ORF">GJ744_002822</name>
</gene>
<accession>A0A8H7E6C6</accession>
<keyword evidence="1" id="KW-0732">Signal</keyword>
<evidence type="ECO:0000313" key="3">
    <source>
        <dbReference type="Proteomes" id="UP000606974"/>
    </source>
</evidence>
<name>A0A8H7E6C6_9EURO</name>
<dbReference type="InterPro" id="IPR036691">
    <property type="entry name" value="Endo/exonu/phosph_ase_sf"/>
</dbReference>
<dbReference type="PANTHER" id="PTHR42834">
    <property type="entry name" value="ENDONUCLEASE/EXONUCLEASE/PHOSPHATASE FAMILY PROTEIN (AFU_ORTHOLOGUE AFUA_3G09210)"/>
    <property type="match status" value="1"/>
</dbReference>
<protein>
    <recommendedName>
        <fullName evidence="4">Endonuclease/exonuclease/phosphatase domain-containing protein</fullName>
    </recommendedName>
</protein>
<evidence type="ECO:0000256" key="1">
    <source>
        <dbReference type="SAM" id="SignalP"/>
    </source>
</evidence>
<organism evidence="2 3">
    <name type="scientific">Endocarpon pusillum</name>
    <dbReference type="NCBI Taxonomy" id="364733"/>
    <lineage>
        <taxon>Eukaryota</taxon>
        <taxon>Fungi</taxon>
        <taxon>Dikarya</taxon>
        <taxon>Ascomycota</taxon>
        <taxon>Pezizomycotina</taxon>
        <taxon>Eurotiomycetes</taxon>
        <taxon>Chaetothyriomycetidae</taxon>
        <taxon>Verrucariales</taxon>
        <taxon>Verrucariaceae</taxon>
        <taxon>Endocarpon</taxon>
    </lineage>
</organism>
<dbReference type="OrthoDB" id="47488at2759"/>
<sequence length="601" mass="64151">MMLLLLLSFLTAASCVSISEITGNRFISPLRGQRVSNVTGIVTAKGPDGYWLRSVTPDRDASTSESIYVFGRTAATPRTVGEQIVLSTATVTEFRTSADYLYLTELTNPSNVTVISSGNDVSPIVIGASGLNPPTKQYSSLDNGDVFGLPNNVSQISVANPVLEPRRYGLDFWESLTGELVTVPGARAVARPNRFGDTWVVGDWRTTGENERGGLTMTDQDANPEAILVGTPLDGSRNPSTTVLGDSLEDITGIVTQAFGFYRILPLTSLVVVSSPQPALPPPTELTYSGNCGGLTIGSYNVENLSPTSPNLNQIASDIVNYLKSPPFIFVQEIQDDNGPTNDAIVSANLTLSTLSRAITAINPSASYAFTNIDPTDDTNGGQPGGNIRTAYLFDPRVLRLRRANPGTATSANEVLPGPTLRFNPGLIDPLNPAWVDSRKPLVAEWEILNSTGSFFTVNVHFASKGGSSSLHGDARPPVNGGVDVRLAQAQITASFIASILAQNSNAPVVASGDFNEFAFVAPLESFVEISGLRDADVLAGLHPEERYTYLFDMSSQQLDHAWVSRGVRNVELEHVHINTWGANGASDHDPTVLKVGVCAK</sequence>
<proteinExistence type="predicted"/>